<organism evidence="2 3">
    <name type="scientific">Kluyveromyces dobzhanskii CBS 2104</name>
    <dbReference type="NCBI Taxonomy" id="1427455"/>
    <lineage>
        <taxon>Eukaryota</taxon>
        <taxon>Fungi</taxon>
        <taxon>Dikarya</taxon>
        <taxon>Ascomycota</taxon>
        <taxon>Saccharomycotina</taxon>
        <taxon>Saccharomycetes</taxon>
        <taxon>Saccharomycetales</taxon>
        <taxon>Saccharomycetaceae</taxon>
        <taxon>Kluyveromyces</taxon>
    </lineage>
</organism>
<accession>A0A0A8KZI8</accession>
<dbReference type="OrthoDB" id="368909at2759"/>
<dbReference type="EMBL" id="CCBQ010000004">
    <property type="protein sequence ID" value="CDO92008.1"/>
    <property type="molecule type" value="Genomic_DNA"/>
</dbReference>
<dbReference type="InterPro" id="IPR010920">
    <property type="entry name" value="LSM_dom_sf"/>
</dbReference>
<evidence type="ECO:0000313" key="2">
    <source>
        <dbReference type="EMBL" id="CDO92008.1"/>
    </source>
</evidence>
<keyword evidence="3" id="KW-1185">Reference proteome</keyword>
<dbReference type="CDD" id="cd06168">
    <property type="entry name" value="LSMD1"/>
    <property type="match status" value="1"/>
</dbReference>
<dbReference type="Proteomes" id="UP000031516">
    <property type="component" value="Unassembled WGS sequence"/>
</dbReference>
<dbReference type="InterPro" id="IPR001163">
    <property type="entry name" value="Sm_dom_euk/arc"/>
</dbReference>
<reference evidence="2 3" key="1">
    <citation type="submission" date="2014-03" db="EMBL/GenBank/DDBJ databases">
        <title>The genome of Kluyveromyces dobzhanskii.</title>
        <authorList>
            <person name="Nystedt B."/>
            <person name="Astrom S."/>
        </authorList>
    </citation>
    <scope>NUCLEOTIDE SEQUENCE [LARGE SCALE GENOMIC DNA]</scope>
    <source>
        <strain evidence="2 3">CBS 2104</strain>
    </source>
</reference>
<dbReference type="SUPFAM" id="SSF50182">
    <property type="entry name" value="Sm-like ribonucleoproteins"/>
    <property type="match status" value="1"/>
</dbReference>
<evidence type="ECO:0000313" key="3">
    <source>
        <dbReference type="Proteomes" id="UP000031516"/>
    </source>
</evidence>
<comment type="caution">
    <text evidence="2">The sequence shown here is derived from an EMBL/GenBank/DDBJ whole genome shotgun (WGS) entry which is preliminary data.</text>
</comment>
<protein>
    <submittedName>
        <fullName evidence="2">WGS project CCBQ000000000 data, contig 00107</fullName>
    </submittedName>
</protein>
<evidence type="ECO:0000259" key="1">
    <source>
        <dbReference type="SMART" id="SM00651"/>
    </source>
</evidence>
<dbReference type="AlphaFoldDB" id="A0A0A8KZI8"/>
<proteinExistence type="predicted"/>
<sequence>MTDLSAVKLHDLLGEALYIDLNEKRSLVGKLIAIDCKANVLLDEVVESNDGHVRKMGLVSVPFVAVRSVKISNDLINHTKLMKFNISSQYV</sequence>
<dbReference type="InterPro" id="IPR034110">
    <property type="entry name" value="LSMD1_Sm"/>
</dbReference>
<name>A0A0A8KZI8_9SACH</name>
<dbReference type="Gene3D" id="2.30.30.100">
    <property type="match status" value="1"/>
</dbReference>
<gene>
    <name evidence="2" type="ORF">KLDO_g337B</name>
</gene>
<dbReference type="GO" id="GO:0031417">
    <property type="term" value="C:NatC complex"/>
    <property type="evidence" value="ECO:0007669"/>
    <property type="project" value="InterPro"/>
</dbReference>
<feature type="domain" description="Sm" evidence="1">
    <location>
        <begin position="7"/>
        <end position="71"/>
    </location>
</feature>
<dbReference type="SMART" id="SM00651">
    <property type="entry name" value="Sm"/>
    <property type="match status" value="1"/>
</dbReference>
<dbReference type="Pfam" id="PF01423">
    <property type="entry name" value="LSM"/>
    <property type="match status" value="1"/>
</dbReference>